<gene>
    <name evidence="1" type="ORF">AB8S09_02955</name>
</gene>
<dbReference type="Proteomes" id="UP001565220">
    <property type="component" value="Unassembled WGS sequence"/>
</dbReference>
<proteinExistence type="predicted"/>
<sequence>MPDLHFYSSEHVNELEMCCILLVEKELDMFFSPYMEQKVVHSIMLSDNLILHGKENFMDKILSDCKIKECVESILYKISIKIGGDGKYPCLNSASAKLVENCYSEIIEETVNNAGVTQVITSICEYVIDFSTSYILSETCGSSAVGKLLKWNISGEKILDRNNLANQRKEHQKLMHRQIKGLLMNIKLNIRYQLIRVCITKNYYKLCIIKEKL</sequence>
<evidence type="ECO:0000313" key="2">
    <source>
        <dbReference type="Proteomes" id="UP001565220"/>
    </source>
</evidence>
<evidence type="ECO:0000313" key="1">
    <source>
        <dbReference type="EMBL" id="MEY8762611.1"/>
    </source>
</evidence>
<organism evidence="1 2">
    <name type="scientific">Clostridium lapidicellarium</name>
    <dbReference type="NCBI Taxonomy" id="3240931"/>
    <lineage>
        <taxon>Bacteria</taxon>
        <taxon>Bacillati</taxon>
        <taxon>Bacillota</taxon>
        <taxon>Clostridia</taxon>
        <taxon>Eubacteriales</taxon>
        <taxon>Clostridiaceae</taxon>
        <taxon>Clostridium</taxon>
    </lineage>
</organism>
<protein>
    <submittedName>
        <fullName evidence="1">Uncharacterized protein</fullName>
    </submittedName>
</protein>
<dbReference type="RefSeq" id="WP_294181258.1">
    <property type="nucleotide sequence ID" value="NZ_JBGFFE010000002.1"/>
</dbReference>
<reference evidence="1 2" key="1">
    <citation type="submission" date="2024-08" db="EMBL/GenBank/DDBJ databases">
        <title>Clostridium lapicellarii sp. nov., and Clostridium renhuaiense sp. nov., two species isolated from the mud in a fermentation cellar used for producing sauce-flavour Chinese liquors.</title>
        <authorList>
            <person name="Yang F."/>
            <person name="Wang H."/>
            <person name="Chen L.Q."/>
            <person name="Zhou N."/>
            <person name="Lu J.J."/>
            <person name="Pu X.X."/>
            <person name="Wan B."/>
            <person name="Wang L."/>
            <person name="Liu S.J."/>
        </authorList>
    </citation>
    <scope>NUCLEOTIDE SEQUENCE [LARGE SCALE GENOMIC DNA]</scope>
    <source>
        <strain evidence="1 2">MT-113</strain>
    </source>
</reference>
<accession>A0ABV4DTN7</accession>
<dbReference type="EMBL" id="JBGFFE010000002">
    <property type="protein sequence ID" value="MEY8762611.1"/>
    <property type="molecule type" value="Genomic_DNA"/>
</dbReference>
<keyword evidence="2" id="KW-1185">Reference proteome</keyword>
<name>A0ABV4DTN7_9CLOT</name>
<comment type="caution">
    <text evidence="1">The sequence shown here is derived from an EMBL/GenBank/DDBJ whole genome shotgun (WGS) entry which is preliminary data.</text>
</comment>